<reference evidence="3" key="1">
    <citation type="submission" date="2020-05" db="EMBL/GenBank/DDBJ databases">
        <authorList>
            <person name="Chiriac C."/>
            <person name="Salcher M."/>
            <person name="Ghai R."/>
            <person name="Kavagutti S V."/>
        </authorList>
    </citation>
    <scope>NUCLEOTIDE SEQUENCE</scope>
</reference>
<organism evidence="3">
    <name type="scientific">freshwater metagenome</name>
    <dbReference type="NCBI Taxonomy" id="449393"/>
    <lineage>
        <taxon>unclassified sequences</taxon>
        <taxon>metagenomes</taxon>
        <taxon>ecological metagenomes</taxon>
    </lineage>
</organism>
<dbReference type="EMBL" id="CAFABF010000081">
    <property type="protein sequence ID" value="CAB4832540.1"/>
    <property type="molecule type" value="Genomic_DNA"/>
</dbReference>
<evidence type="ECO:0000313" key="4">
    <source>
        <dbReference type="EMBL" id="CAB4832540.1"/>
    </source>
</evidence>
<dbReference type="PANTHER" id="PTHR30231">
    <property type="entry name" value="DNA POLYMERASE III SUBUNIT EPSILON"/>
    <property type="match status" value="1"/>
</dbReference>
<dbReference type="CDD" id="cd06127">
    <property type="entry name" value="DEDDh"/>
    <property type="match status" value="1"/>
</dbReference>
<name>A0A6J6RHF2_9ZZZZ</name>
<dbReference type="EMBL" id="CAEZYI010000049">
    <property type="protein sequence ID" value="CAB4723297.1"/>
    <property type="molecule type" value="Genomic_DNA"/>
</dbReference>
<dbReference type="GO" id="GO:0003677">
    <property type="term" value="F:DNA binding"/>
    <property type="evidence" value="ECO:0007669"/>
    <property type="project" value="InterPro"/>
</dbReference>
<dbReference type="InterPro" id="IPR036397">
    <property type="entry name" value="RNaseH_sf"/>
</dbReference>
<evidence type="ECO:0000313" key="3">
    <source>
        <dbReference type="EMBL" id="CAB4723297.1"/>
    </source>
</evidence>
<dbReference type="GO" id="GO:0005829">
    <property type="term" value="C:cytosol"/>
    <property type="evidence" value="ECO:0007669"/>
    <property type="project" value="TreeGrafter"/>
</dbReference>
<evidence type="ECO:0000259" key="1">
    <source>
        <dbReference type="SMART" id="SM00479"/>
    </source>
</evidence>
<dbReference type="GO" id="GO:0008408">
    <property type="term" value="F:3'-5' exonuclease activity"/>
    <property type="evidence" value="ECO:0007669"/>
    <property type="project" value="TreeGrafter"/>
</dbReference>
<dbReference type="InterPro" id="IPR013520">
    <property type="entry name" value="Ribonucl_H"/>
</dbReference>
<dbReference type="EMBL" id="CAEZXG010000013">
    <property type="protein sequence ID" value="CAB4675902.1"/>
    <property type="molecule type" value="Genomic_DNA"/>
</dbReference>
<dbReference type="PANTHER" id="PTHR30231:SF41">
    <property type="entry name" value="DNA POLYMERASE III SUBUNIT EPSILON"/>
    <property type="match status" value="1"/>
</dbReference>
<dbReference type="GO" id="GO:0003887">
    <property type="term" value="F:DNA-directed DNA polymerase activity"/>
    <property type="evidence" value="ECO:0007669"/>
    <property type="project" value="InterPro"/>
</dbReference>
<proteinExistence type="predicted"/>
<dbReference type="Pfam" id="PF00929">
    <property type="entry name" value="RNase_T"/>
    <property type="match status" value="1"/>
</dbReference>
<sequence>MNRDGSEDESWQPSIGELSHPLSSTVFIVLDIETSGGSPHSGAGITEIGAVKVVGGQVVGEFQSLINPGTPIPDYITDLTGISDAMIQGSPSIENVLPSFLEFLGPESENILVAHNANFDLGFLQAATSQNNFRWPAYKVFDTVRLARSVLSKDDVIDCKLSTLSVYFNAQTSPNHRALDDARATVDVLHGIFERFGSFEIYTVEDVEAFTKRVKRPVRYK</sequence>
<dbReference type="GO" id="GO:0045004">
    <property type="term" value="P:DNA replication proofreading"/>
    <property type="evidence" value="ECO:0007669"/>
    <property type="project" value="TreeGrafter"/>
</dbReference>
<dbReference type="InterPro" id="IPR012337">
    <property type="entry name" value="RNaseH-like_sf"/>
</dbReference>
<dbReference type="Gene3D" id="3.30.420.10">
    <property type="entry name" value="Ribonuclease H-like superfamily/Ribonuclease H"/>
    <property type="match status" value="1"/>
</dbReference>
<accession>A0A6J6RHF2</accession>
<dbReference type="InterPro" id="IPR006054">
    <property type="entry name" value="DnaQ"/>
</dbReference>
<dbReference type="SMART" id="SM00479">
    <property type="entry name" value="EXOIII"/>
    <property type="match status" value="1"/>
</dbReference>
<gene>
    <name evidence="2" type="ORF">UFOPK2359_00341</name>
    <name evidence="3" type="ORF">UFOPK2662_00888</name>
    <name evidence="4" type="ORF">UFOPK3167_01175</name>
</gene>
<protein>
    <submittedName>
        <fullName evidence="3">Unannotated protein</fullName>
    </submittedName>
</protein>
<feature type="domain" description="Exonuclease" evidence="1">
    <location>
        <begin position="26"/>
        <end position="198"/>
    </location>
</feature>
<evidence type="ECO:0000313" key="2">
    <source>
        <dbReference type="EMBL" id="CAB4675902.1"/>
    </source>
</evidence>
<dbReference type="AlphaFoldDB" id="A0A6J6RHF2"/>
<dbReference type="FunFam" id="3.30.420.10:FF:000045">
    <property type="entry name" value="3'-5' exonuclease DinG"/>
    <property type="match status" value="1"/>
</dbReference>
<dbReference type="NCBIfam" id="TIGR00573">
    <property type="entry name" value="dnaq"/>
    <property type="match status" value="1"/>
</dbReference>
<dbReference type="SUPFAM" id="SSF53098">
    <property type="entry name" value="Ribonuclease H-like"/>
    <property type="match status" value="1"/>
</dbReference>